<accession>A0A656QLJ3</accession>
<gene>
    <name evidence="1" type="ORF">BG60_24695</name>
</gene>
<proteinExistence type="predicted"/>
<dbReference type="EMBL" id="JFHD01000004">
    <property type="protein sequence ID" value="KDR32126.1"/>
    <property type="molecule type" value="Genomic_DNA"/>
</dbReference>
<name>A0A656QLJ3_9BURK</name>
<evidence type="ECO:0000313" key="2">
    <source>
        <dbReference type="Proteomes" id="UP000027451"/>
    </source>
</evidence>
<sequence>MRPKKSISHALVPSSRLVDFVVTPDWCDALCVPVAVIDGPSSARTIRYSASYCATFSAACRKSRLFVSASSIN</sequence>
<protein>
    <submittedName>
        <fullName evidence="1">Uncharacterized protein</fullName>
    </submittedName>
</protein>
<organism evidence="1 2">
    <name type="scientific">Caballeronia zhejiangensis</name>
    <dbReference type="NCBI Taxonomy" id="871203"/>
    <lineage>
        <taxon>Bacteria</taxon>
        <taxon>Pseudomonadati</taxon>
        <taxon>Pseudomonadota</taxon>
        <taxon>Betaproteobacteria</taxon>
        <taxon>Burkholderiales</taxon>
        <taxon>Burkholderiaceae</taxon>
        <taxon>Caballeronia</taxon>
    </lineage>
</organism>
<keyword evidence="2" id="KW-1185">Reference proteome</keyword>
<evidence type="ECO:0000313" key="1">
    <source>
        <dbReference type="EMBL" id="KDR32126.1"/>
    </source>
</evidence>
<reference evidence="1 2" key="1">
    <citation type="submission" date="2014-03" db="EMBL/GenBank/DDBJ databases">
        <title>Draft Genome Sequences of Four Burkholderia Strains.</title>
        <authorList>
            <person name="Liu X.Y."/>
            <person name="Li C.X."/>
            <person name="Xu J.H."/>
        </authorList>
    </citation>
    <scope>NUCLEOTIDE SEQUENCE [LARGE SCALE GENOMIC DNA]</scope>
    <source>
        <strain evidence="1 2">OP-1</strain>
    </source>
</reference>
<dbReference type="AlphaFoldDB" id="A0A656QLJ3"/>
<dbReference type="Proteomes" id="UP000027451">
    <property type="component" value="Unassembled WGS sequence"/>
</dbReference>
<comment type="caution">
    <text evidence="1">The sequence shown here is derived from an EMBL/GenBank/DDBJ whole genome shotgun (WGS) entry which is preliminary data.</text>
</comment>